<reference evidence="8 9" key="1">
    <citation type="journal article" date="2004" name="Science">
        <title>The genome of the diatom Thalassiosira pseudonana: ecology, evolution, and metabolism.</title>
        <authorList>
            <person name="Armbrust E.V."/>
            <person name="Berges J.A."/>
            <person name="Bowler C."/>
            <person name="Green B.R."/>
            <person name="Martinez D."/>
            <person name="Putnam N.H."/>
            <person name="Zhou S."/>
            <person name="Allen A.E."/>
            <person name="Apt K.E."/>
            <person name="Bechner M."/>
            <person name="Brzezinski M.A."/>
            <person name="Chaal B.K."/>
            <person name="Chiovitti A."/>
            <person name="Davis A.K."/>
            <person name="Demarest M.S."/>
            <person name="Detter J.C."/>
            <person name="Glavina T."/>
            <person name="Goodstein D."/>
            <person name="Hadi M.Z."/>
            <person name="Hellsten U."/>
            <person name="Hildebrand M."/>
            <person name="Jenkins B.D."/>
            <person name="Jurka J."/>
            <person name="Kapitonov V.V."/>
            <person name="Kroger N."/>
            <person name="Lau W.W."/>
            <person name="Lane T.W."/>
            <person name="Larimer F.W."/>
            <person name="Lippmeier J.C."/>
            <person name="Lucas S."/>
            <person name="Medina M."/>
            <person name="Montsant A."/>
            <person name="Obornik M."/>
            <person name="Parker M.S."/>
            <person name="Palenik B."/>
            <person name="Pazour G.J."/>
            <person name="Richardson P.M."/>
            <person name="Rynearson T.A."/>
            <person name="Saito M.A."/>
            <person name="Schwartz D.C."/>
            <person name="Thamatrakoln K."/>
            <person name="Valentin K."/>
            <person name="Vardi A."/>
            <person name="Wilkerson F.P."/>
            <person name="Rokhsar D.S."/>
        </authorList>
    </citation>
    <scope>NUCLEOTIDE SEQUENCE [LARGE SCALE GENOMIC DNA]</scope>
    <source>
        <strain evidence="8 9">CCMP1335</strain>
    </source>
</reference>
<dbReference type="Gene3D" id="2.40.10.10">
    <property type="entry name" value="Trypsin-like serine proteases"/>
    <property type="match status" value="1"/>
</dbReference>
<feature type="region of interest" description="Disordered" evidence="4">
    <location>
        <begin position="34"/>
        <end position="65"/>
    </location>
</feature>
<evidence type="ECO:0000256" key="4">
    <source>
        <dbReference type="SAM" id="MobiDB-lite"/>
    </source>
</evidence>
<dbReference type="GeneID" id="7446615"/>
<keyword evidence="5" id="KW-0812">Transmembrane</keyword>
<sequence>MSSLHPLHRRRRRRMSSPSSPALLSLLLATSLEGGSSSSSSSSTHLSGKPLIPTPRRTSEGGGGISAADELYQVRNHHHLTSTISNILSETTSNAKNDRLKRKKRRQLLKQRSLIVSGTAAPPGRFPYVVSLQSESVLDAATSALYNGEEVMDVPVCGGTLISSDVVLTAGHCGYEEQFQSAASLGESGANFGVRPKQIFDGADVGAYDLSNNDGGEGYVVDNMLFEKLIIHPDYTGFGGGDGGGSSQFALQHDVMLVKLYGASDQPMVRIHNPQLYESTGEKSQSHPTDGETLVVVGWGDTDPLPGEDNSKLAPILQAASVQYVPNDVCEESKGYSNIQTSTSNSFEDYFEYDGTISDDMMCALGNAQQDACQGDSGGGLLRLGDSFDGSNDVQLGIVSWGLQCGDEDFPGVYARVGQHYDWIARTICEVSDDPPAYFNCPPRPRPLGNPNDAMVDIKISFRFDDYRAETGWVLESIPDFRNIRYRPFGTYKSMNSVDANNSISETVSVQSGRFYMLSVLDEFADGFCCSVGEGYFKVDHAGNRGKPIVETTPGILWTPHSLRRAFYVSDPQKDEDSFPPDYVTIVVTLGMGADPGKFLLVALENIEYEALMTYEIRPFVSLDFDSSRVSGISTNSGSSASGTMIYSRAFKVPVLGVEFERQRYNVMVVDDNVGQISKANFEVYLGEVHPNNLILGQSGNYGDGNNISRSFVLFKKAGGSGSAFTSDNDSPTTGGMDFRQHSNHATTSVSFTCWVALFAPTLAVVLTML</sequence>
<comment type="similarity">
    <text evidence="1">Belongs to the peptidase S1 family.</text>
</comment>
<feature type="compositionally biased region" description="Basic residues" evidence="4">
    <location>
        <begin position="1"/>
        <end position="15"/>
    </location>
</feature>
<dbReference type="InterPro" id="IPR043504">
    <property type="entry name" value="Peptidase_S1_PA_chymotrypsin"/>
</dbReference>
<dbReference type="OMA" id="FADGFCC"/>
<dbReference type="GO" id="GO:0006508">
    <property type="term" value="P:proteolysis"/>
    <property type="evidence" value="ECO:0007669"/>
    <property type="project" value="InterPro"/>
</dbReference>
<feature type="domain" description="Peptidase S1" evidence="7">
    <location>
        <begin position="115"/>
        <end position="429"/>
    </location>
</feature>
<dbReference type="PROSITE" id="PS50240">
    <property type="entry name" value="TRYPSIN_DOM"/>
    <property type="match status" value="1"/>
</dbReference>
<dbReference type="AlphaFoldDB" id="B5YP79"/>
<keyword evidence="9" id="KW-1185">Reference proteome</keyword>
<keyword evidence="6" id="KW-0732">Signal</keyword>
<evidence type="ECO:0000256" key="3">
    <source>
        <dbReference type="ARBA" id="ARBA00023157"/>
    </source>
</evidence>
<dbReference type="InterPro" id="IPR001314">
    <property type="entry name" value="Peptidase_S1A"/>
</dbReference>
<dbReference type="InterPro" id="IPR001254">
    <property type="entry name" value="Trypsin_dom"/>
</dbReference>
<keyword evidence="5" id="KW-0472">Membrane</keyword>
<dbReference type="RefSeq" id="XP_002296035.1">
    <property type="nucleotide sequence ID" value="XM_002295999.1"/>
</dbReference>
<dbReference type="PANTHER" id="PTHR24276:SF91">
    <property type="entry name" value="AT26814P-RELATED"/>
    <property type="match status" value="1"/>
</dbReference>
<name>B5YP79_THAPS</name>
<evidence type="ECO:0000256" key="1">
    <source>
        <dbReference type="ARBA" id="ARBA00007664"/>
    </source>
</evidence>
<dbReference type="PaxDb" id="35128-Thaps6684"/>
<feature type="transmembrane region" description="Helical" evidence="5">
    <location>
        <begin position="750"/>
        <end position="769"/>
    </location>
</feature>
<dbReference type="InterPro" id="IPR009003">
    <property type="entry name" value="Peptidase_S1_PA"/>
</dbReference>
<dbReference type="CDD" id="cd00190">
    <property type="entry name" value="Tryp_SPc"/>
    <property type="match status" value="1"/>
</dbReference>
<dbReference type="FunFam" id="2.40.10.10:FF:000458">
    <property type="entry name" value="Probable trypsin-like serine protease"/>
    <property type="match status" value="1"/>
</dbReference>
<evidence type="ECO:0000256" key="6">
    <source>
        <dbReference type="SAM" id="SignalP"/>
    </source>
</evidence>
<organism evidence="8 9">
    <name type="scientific">Thalassiosira pseudonana</name>
    <name type="common">Marine diatom</name>
    <name type="synonym">Cyclotella nana</name>
    <dbReference type="NCBI Taxonomy" id="35128"/>
    <lineage>
        <taxon>Eukaryota</taxon>
        <taxon>Sar</taxon>
        <taxon>Stramenopiles</taxon>
        <taxon>Ochrophyta</taxon>
        <taxon>Bacillariophyta</taxon>
        <taxon>Coscinodiscophyceae</taxon>
        <taxon>Thalassiosirophycidae</taxon>
        <taxon>Thalassiosirales</taxon>
        <taxon>Thalassiosiraceae</taxon>
        <taxon>Thalassiosira</taxon>
    </lineage>
</organism>
<dbReference type="PROSITE" id="PS00134">
    <property type="entry name" value="TRYPSIN_HIS"/>
    <property type="match status" value="1"/>
</dbReference>
<dbReference type="PANTHER" id="PTHR24276">
    <property type="entry name" value="POLYSERASE-RELATED"/>
    <property type="match status" value="1"/>
</dbReference>
<gene>
    <name evidence="8" type="ORF">THAPS_6684</name>
</gene>
<dbReference type="SUPFAM" id="SSF50494">
    <property type="entry name" value="Trypsin-like serine proteases"/>
    <property type="match status" value="1"/>
</dbReference>
<proteinExistence type="inferred from homology"/>
<evidence type="ECO:0000256" key="2">
    <source>
        <dbReference type="ARBA" id="ARBA00023026"/>
    </source>
</evidence>
<dbReference type="GO" id="GO:0004252">
    <property type="term" value="F:serine-type endopeptidase activity"/>
    <property type="evidence" value="ECO:0000318"/>
    <property type="project" value="GO_Central"/>
</dbReference>
<dbReference type="InterPro" id="IPR050430">
    <property type="entry name" value="Peptidase_S1"/>
</dbReference>
<feature type="region of interest" description="Disordered" evidence="4">
    <location>
        <begin position="1"/>
        <end position="20"/>
    </location>
</feature>
<dbReference type="InParanoid" id="B5YP79"/>
<keyword evidence="3" id="KW-1015">Disulfide bond</keyword>
<dbReference type="InterPro" id="IPR018114">
    <property type="entry name" value="TRYPSIN_HIS"/>
</dbReference>
<evidence type="ECO:0000313" key="9">
    <source>
        <dbReference type="Proteomes" id="UP000001449"/>
    </source>
</evidence>
<dbReference type="KEGG" id="tps:THAPS_6684"/>
<dbReference type="eggNOG" id="KOG3627">
    <property type="taxonomic scope" value="Eukaryota"/>
</dbReference>
<evidence type="ECO:0000259" key="7">
    <source>
        <dbReference type="PROSITE" id="PS50240"/>
    </source>
</evidence>
<feature type="compositionally biased region" description="Low complexity" evidence="4">
    <location>
        <begin position="34"/>
        <end position="47"/>
    </location>
</feature>
<protein>
    <recommendedName>
        <fullName evidence="7">Peptidase S1 domain-containing protein</fullName>
    </recommendedName>
</protein>
<reference evidence="8 9" key="2">
    <citation type="journal article" date="2008" name="Nature">
        <title>The Phaeodactylum genome reveals the evolutionary history of diatom genomes.</title>
        <authorList>
            <person name="Bowler C."/>
            <person name="Allen A.E."/>
            <person name="Badger J.H."/>
            <person name="Grimwood J."/>
            <person name="Jabbari K."/>
            <person name="Kuo A."/>
            <person name="Maheswari U."/>
            <person name="Martens C."/>
            <person name="Maumus F."/>
            <person name="Otillar R.P."/>
            <person name="Rayko E."/>
            <person name="Salamov A."/>
            <person name="Vandepoele K."/>
            <person name="Beszteri B."/>
            <person name="Gruber A."/>
            <person name="Heijde M."/>
            <person name="Katinka M."/>
            <person name="Mock T."/>
            <person name="Valentin K."/>
            <person name="Verret F."/>
            <person name="Berges J.A."/>
            <person name="Brownlee C."/>
            <person name="Cadoret J.P."/>
            <person name="Chiovitti A."/>
            <person name="Choi C.J."/>
            <person name="Coesel S."/>
            <person name="De Martino A."/>
            <person name="Detter J.C."/>
            <person name="Durkin C."/>
            <person name="Falciatore A."/>
            <person name="Fournet J."/>
            <person name="Haruta M."/>
            <person name="Huysman M.J."/>
            <person name="Jenkins B.D."/>
            <person name="Jiroutova K."/>
            <person name="Jorgensen R.E."/>
            <person name="Joubert Y."/>
            <person name="Kaplan A."/>
            <person name="Kroger N."/>
            <person name="Kroth P.G."/>
            <person name="La Roche J."/>
            <person name="Lindquist E."/>
            <person name="Lommer M."/>
            <person name="Martin-Jezequel V."/>
            <person name="Lopez P.J."/>
            <person name="Lucas S."/>
            <person name="Mangogna M."/>
            <person name="McGinnis K."/>
            <person name="Medlin L.K."/>
            <person name="Montsant A."/>
            <person name="Oudot-Le Secq M.P."/>
            <person name="Napoli C."/>
            <person name="Obornik M."/>
            <person name="Parker M.S."/>
            <person name="Petit J.L."/>
            <person name="Porcel B.M."/>
            <person name="Poulsen N."/>
            <person name="Robison M."/>
            <person name="Rychlewski L."/>
            <person name="Rynearson T.A."/>
            <person name="Schmutz J."/>
            <person name="Shapiro H."/>
            <person name="Siaut M."/>
            <person name="Stanley M."/>
            <person name="Sussman M.R."/>
            <person name="Taylor A.R."/>
            <person name="Vardi A."/>
            <person name="von Dassow P."/>
            <person name="Vyverman W."/>
            <person name="Willis A."/>
            <person name="Wyrwicz L.S."/>
            <person name="Rokhsar D.S."/>
            <person name="Weissenbach J."/>
            <person name="Armbrust E.V."/>
            <person name="Green B.R."/>
            <person name="Van de Peer Y."/>
            <person name="Grigoriev I.V."/>
        </authorList>
    </citation>
    <scope>NUCLEOTIDE SEQUENCE [LARGE SCALE GENOMIC DNA]</scope>
    <source>
        <strain evidence="8 9">CCMP1335</strain>
    </source>
</reference>
<evidence type="ECO:0000256" key="5">
    <source>
        <dbReference type="SAM" id="Phobius"/>
    </source>
</evidence>
<dbReference type="Pfam" id="PF00089">
    <property type="entry name" value="Trypsin"/>
    <property type="match status" value="1"/>
</dbReference>
<dbReference type="PRINTS" id="PR00722">
    <property type="entry name" value="CHYMOTRYPSIN"/>
</dbReference>
<accession>B5YP79</accession>
<dbReference type="SMART" id="SM00020">
    <property type="entry name" value="Tryp_SPc"/>
    <property type="match status" value="1"/>
</dbReference>
<feature type="chain" id="PRO_5002841418" description="Peptidase S1 domain-containing protein" evidence="6">
    <location>
        <begin position="38"/>
        <end position="770"/>
    </location>
</feature>
<evidence type="ECO:0000313" key="8">
    <source>
        <dbReference type="EMBL" id="ACI64752.1"/>
    </source>
</evidence>
<dbReference type="STRING" id="35128.B5YP79"/>
<dbReference type="HOGENOM" id="CLU_363131_0_0_1"/>
<feature type="signal peptide" evidence="6">
    <location>
        <begin position="1"/>
        <end position="37"/>
    </location>
</feature>
<keyword evidence="2" id="KW-0843">Virulence</keyword>
<dbReference type="EMBL" id="CP001160">
    <property type="protein sequence ID" value="ACI64752.1"/>
    <property type="molecule type" value="Genomic_DNA"/>
</dbReference>
<dbReference type="Proteomes" id="UP000001449">
    <property type="component" value="Chromosome 7"/>
</dbReference>
<keyword evidence="5" id="KW-1133">Transmembrane helix</keyword>